<dbReference type="InterPro" id="IPR026891">
    <property type="entry name" value="Fn3-like"/>
</dbReference>
<dbReference type="InterPro" id="IPR036881">
    <property type="entry name" value="Glyco_hydro_3_C_sf"/>
</dbReference>
<dbReference type="SUPFAM" id="SSF51445">
    <property type="entry name" value="(Trans)glycosidases"/>
    <property type="match status" value="1"/>
</dbReference>
<dbReference type="InterPro" id="IPR036962">
    <property type="entry name" value="Glyco_hydro_3_N_sf"/>
</dbReference>
<dbReference type="Gene3D" id="3.20.20.300">
    <property type="entry name" value="Glycoside hydrolase, family 3, N-terminal domain"/>
    <property type="match status" value="2"/>
</dbReference>
<dbReference type="GO" id="GO:0005975">
    <property type="term" value="P:carbohydrate metabolic process"/>
    <property type="evidence" value="ECO:0007669"/>
    <property type="project" value="InterPro"/>
</dbReference>
<dbReference type="PANTHER" id="PTHR42715:SF10">
    <property type="entry name" value="BETA-GLUCOSIDASE"/>
    <property type="match status" value="1"/>
</dbReference>
<evidence type="ECO:0000313" key="6">
    <source>
        <dbReference type="EMBL" id="MRG59765.1"/>
    </source>
</evidence>
<organism evidence="6 7">
    <name type="scientific">Agromyces agglutinans</name>
    <dbReference type="NCBI Taxonomy" id="2662258"/>
    <lineage>
        <taxon>Bacteria</taxon>
        <taxon>Bacillati</taxon>
        <taxon>Actinomycetota</taxon>
        <taxon>Actinomycetes</taxon>
        <taxon>Micrococcales</taxon>
        <taxon>Microbacteriaceae</taxon>
        <taxon>Agromyces</taxon>
    </lineage>
</organism>
<dbReference type="InterPro" id="IPR001764">
    <property type="entry name" value="Glyco_hydro_3_N"/>
</dbReference>
<dbReference type="InterPro" id="IPR013783">
    <property type="entry name" value="Ig-like_fold"/>
</dbReference>
<dbReference type="InterPro" id="IPR002772">
    <property type="entry name" value="Glyco_hydro_3_C"/>
</dbReference>
<dbReference type="Pfam" id="PF00933">
    <property type="entry name" value="Glyco_hydro_3"/>
    <property type="match status" value="1"/>
</dbReference>
<dbReference type="PROSITE" id="PS00775">
    <property type="entry name" value="GLYCOSYL_HYDROL_F3"/>
    <property type="match status" value="1"/>
</dbReference>
<reference evidence="6 7" key="1">
    <citation type="submission" date="2019-10" db="EMBL/GenBank/DDBJ databases">
        <authorList>
            <person name="Nie G."/>
            <person name="Ming H."/>
            <person name="Yi B."/>
        </authorList>
    </citation>
    <scope>NUCLEOTIDE SEQUENCE [LARGE SCALE GENOMIC DNA]</scope>
    <source>
        <strain evidence="6 7">CFH 90414</strain>
    </source>
</reference>
<keyword evidence="4" id="KW-0326">Glycosidase</keyword>
<accession>A0A6I2F2M9</accession>
<dbReference type="InterPro" id="IPR050288">
    <property type="entry name" value="Cellulose_deg_GH3"/>
</dbReference>
<name>A0A6I2F2M9_9MICO</name>
<dbReference type="EMBL" id="WJIF01000003">
    <property type="protein sequence ID" value="MRG59765.1"/>
    <property type="molecule type" value="Genomic_DNA"/>
</dbReference>
<keyword evidence="2 4" id="KW-0378">Hydrolase</keyword>
<comment type="similarity">
    <text evidence="1 4">Belongs to the glycosyl hydrolase 3 family.</text>
</comment>
<keyword evidence="3" id="KW-0119">Carbohydrate metabolism</keyword>
<dbReference type="PANTHER" id="PTHR42715">
    <property type="entry name" value="BETA-GLUCOSIDASE"/>
    <property type="match status" value="1"/>
</dbReference>
<evidence type="ECO:0000256" key="4">
    <source>
        <dbReference type="RuleBase" id="RU361161"/>
    </source>
</evidence>
<proteinExistence type="inferred from homology"/>
<comment type="caution">
    <text evidence="6">The sequence shown here is derived from an EMBL/GenBank/DDBJ whole genome shotgun (WGS) entry which is preliminary data.</text>
</comment>
<evidence type="ECO:0000313" key="7">
    <source>
        <dbReference type="Proteomes" id="UP000431080"/>
    </source>
</evidence>
<dbReference type="InterPro" id="IPR017853">
    <property type="entry name" value="GH"/>
</dbReference>
<dbReference type="AlphaFoldDB" id="A0A6I2F2M9"/>
<evidence type="ECO:0000256" key="3">
    <source>
        <dbReference type="ARBA" id="ARBA00023277"/>
    </source>
</evidence>
<dbReference type="InterPro" id="IPR019800">
    <property type="entry name" value="Glyco_hydro_3_AS"/>
</dbReference>
<gene>
    <name evidence="6" type="ORF">GE115_07775</name>
</gene>
<feature type="domain" description="Fibronectin type III-like" evidence="5">
    <location>
        <begin position="599"/>
        <end position="675"/>
    </location>
</feature>
<protein>
    <submittedName>
        <fullName evidence="6">Glycosyl hydrolase</fullName>
    </submittedName>
</protein>
<dbReference type="Gene3D" id="2.60.40.10">
    <property type="entry name" value="Immunoglobulins"/>
    <property type="match status" value="1"/>
</dbReference>
<dbReference type="Pfam" id="PF14310">
    <property type="entry name" value="Fn3-like"/>
    <property type="match status" value="1"/>
</dbReference>
<dbReference type="PRINTS" id="PR00133">
    <property type="entry name" value="GLHYDRLASE3"/>
</dbReference>
<dbReference type="SMART" id="SM01217">
    <property type="entry name" value="Fn3_like"/>
    <property type="match status" value="1"/>
</dbReference>
<keyword evidence="7" id="KW-1185">Reference proteome</keyword>
<dbReference type="GO" id="GO:0004553">
    <property type="term" value="F:hydrolase activity, hydrolyzing O-glycosyl compounds"/>
    <property type="evidence" value="ECO:0007669"/>
    <property type="project" value="InterPro"/>
</dbReference>
<dbReference type="Proteomes" id="UP000431080">
    <property type="component" value="Unassembled WGS sequence"/>
</dbReference>
<dbReference type="Pfam" id="PF01915">
    <property type="entry name" value="Glyco_hydro_3_C"/>
    <property type="match status" value="1"/>
</dbReference>
<evidence type="ECO:0000256" key="2">
    <source>
        <dbReference type="ARBA" id="ARBA00022801"/>
    </source>
</evidence>
<sequence length="812" mass="86525">MAHADLIERMTLEEKASLMSGANFWNTKPIERLGVPSIMLTDGPHGVRKQGGKADHLGLNSSLPATCFPTAAALAQSWDPELLESVGRALGAEARAAGVAVLLGPGLNIVRNPLGGRSFEYFSEDPKLSGDLAAAMVRGIQSTGVSACPKHFAVNSQEHLRMSIDEVVDERSLREIYLEGFRRVVEDGAPKAIMTSYNRVNGTYANEHPHLVRDILRGEWGFDGLIVTDWGGNHDRVAGLVTGNQLEMPSSDGLTDAQLVRAVRAGELDEAVLDERVDELLRFVFAVQPALADAPGVAGSVDLDAQHRAAVAAARECLVLLKNTDAALPLPPRARVAVIGDFAATPRYQGAGSSLVNPTRVDDALTALRASDLEVTGYAQGFERFGGRNRRLRDEALRVAASADTVLAFIGLDESSEAEGVDREHLRLPQNQLDLVDALVAAGHRVVVVLAGGSPVELPFADDVAAILHTSLAGQGGGTAVADVLTGRHEPSGRLAVSYPLRFSDVPSAGTFPGLEATAEHRDAIFVGYRYYETRGVPVRYAFGHGLSYTSFAYEGLEVVRGDADGGAGGAGGAGGDGAAGRVVVRFTVRNTGSRAGVEVPQVYVGPGPSASSPWSSVFHARVQLAASTRLRLEPGEATSVELAIDPRALEYYSVAAGRWVRPAGEVVVEVGASVADIRLTGTITVDGETDVPVSDADRLPVYAAADVQHVDDASFATLLGRTPPPTRWDRSAPLTYEADTVAQLVYAKALGRAFHGLLAGARRVLLALKRPHAANNVMFLINMPFHKVDAFTKGRVNERTVRRFLRWTNRR</sequence>
<evidence type="ECO:0000256" key="1">
    <source>
        <dbReference type="ARBA" id="ARBA00005336"/>
    </source>
</evidence>
<dbReference type="Gene3D" id="3.40.50.1700">
    <property type="entry name" value="Glycoside hydrolase family 3 C-terminal domain"/>
    <property type="match status" value="2"/>
</dbReference>
<dbReference type="SUPFAM" id="SSF52279">
    <property type="entry name" value="Beta-D-glucan exohydrolase, C-terminal domain"/>
    <property type="match status" value="1"/>
</dbReference>
<evidence type="ECO:0000259" key="5">
    <source>
        <dbReference type="SMART" id="SM01217"/>
    </source>
</evidence>